<evidence type="ECO:0000313" key="9">
    <source>
        <dbReference type="Proteomes" id="UP000664859"/>
    </source>
</evidence>
<feature type="transmembrane region" description="Helical" evidence="7">
    <location>
        <begin position="149"/>
        <end position="168"/>
    </location>
</feature>
<evidence type="ECO:0000256" key="2">
    <source>
        <dbReference type="ARBA" id="ARBA00010487"/>
    </source>
</evidence>
<dbReference type="EMBL" id="JAFCMP010000105">
    <property type="protein sequence ID" value="KAG5186727.1"/>
    <property type="molecule type" value="Genomic_DNA"/>
</dbReference>
<dbReference type="InterPro" id="IPR006876">
    <property type="entry name" value="LMBR1-like_membr_prot"/>
</dbReference>
<feature type="transmembrane region" description="Helical" evidence="7">
    <location>
        <begin position="6"/>
        <end position="28"/>
    </location>
</feature>
<dbReference type="OrthoDB" id="203099at2759"/>
<keyword evidence="9" id="KW-1185">Reference proteome</keyword>
<organism evidence="8 9">
    <name type="scientific">Tribonema minus</name>
    <dbReference type="NCBI Taxonomy" id="303371"/>
    <lineage>
        <taxon>Eukaryota</taxon>
        <taxon>Sar</taxon>
        <taxon>Stramenopiles</taxon>
        <taxon>Ochrophyta</taxon>
        <taxon>PX clade</taxon>
        <taxon>Xanthophyceae</taxon>
        <taxon>Tribonematales</taxon>
        <taxon>Tribonemataceae</taxon>
        <taxon>Tribonema</taxon>
    </lineage>
</organism>
<name>A0A835Z6T2_9STRA</name>
<keyword evidence="5 7" id="KW-0472">Membrane</keyword>
<dbReference type="InterPro" id="IPR051584">
    <property type="entry name" value="GPCR-associated_LMBR1"/>
</dbReference>
<feature type="region of interest" description="Disordered" evidence="6">
    <location>
        <begin position="296"/>
        <end position="321"/>
    </location>
</feature>
<comment type="caution">
    <text evidence="8">The sequence shown here is derived from an EMBL/GenBank/DDBJ whole genome shotgun (WGS) entry which is preliminary data.</text>
</comment>
<keyword evidence="3 7" id="KW-0812">Transmembrane</keyword>
<evidence type="ECO:0000256" key="1">
    <source>
        <dbReference type="ARBA" id="ARBA00004141"/>
    </source>
</evidence>
<feature type="transmembrane region" description="Helical" evidence="7">
    <location>
        <begin position="109"/>
        <end position="129"/>
    </location>
</feature>
<feature type="transmembrane region" description="Helical" evidence="7">
    <location>
        <begin position="222"/>
        <end position="240"/>
    </location>
</feature>
<dbReference type="Proteomes" id="UP000664859">
    <property type="component" value="Unassembled WGS sequence"/>
</dbReference>
<comment type="subcellular location">
    <subcellularLocation>
        <location evidence="1">Membrane</location>
        <topology evidence="1">Multi-pass membrane protein</topology>
    </subcellularLocation>
</comment>
<evidence type="ECO:0000256" key="6">
    <source>
        <dbReference type="SAM" id="MobiDB-lite"/>
    </source>
</evidence>
<dbReference type="Pfam" id="PF04791">
    <property type="entry name" value="LMBR1"/>
    <property type="match status" value="1"/>
</dbReference>
<evidence type="ECO:0000256" key="4">
    <source>
        <dbReference type="ARBA" id="ARBA00022989"/>
    </source>
</evidence>
<evidence type="ECO:0000256" key="7">
    <source>
        <dbReference type="SAM" id="Phobius"/>
    </source>
</evidence>
<sequence>MVSHELAVLWGLEAALLVAFTAGLVWYFRAPLVPSFISAFVVSPDCFFRVLKLIACSGGRLLVMLPARKLGTTLVISRSRTRQAMTPDRNFYATLDLRNRRESVRLKPAQFHLVPGFAWYMGLSGTLLLPADIADIKVHRTGSAWVSHAWSTVYWSTFVLAWVVMPILNSAWHAGELTWRARIRAAIKINMLTYAAMAAAGLVATGYLLYKGVATRDTAQAFFMAWGNTYGLMLIVLLMGHGDFERVRGGLVTTPVSPEADEAPAKASINVEVGRYLEAIQETIDSFKLAAMGGDRRRSASSCSPDSSKGPKKEKDRGKRNHVSELIKLHSRLREGQERVMAAWQRWQDLVDKVTCVEQIISRTLPEPQPLPGASNYLRAQGSRVARVWLLYAHHHFLRLLAVICLALSVMVVWSECTLAVPYDLSPFGWLIEVLDPFGALAVQAAVLVPFIYMSFCTFRSLFKLKLFGSFALNGPHQSLPRQLIMNAQYLVRLQFPLGYNFVTLLGPEGGALQRIAFNKLMSNMAVVPLLGTDFNIYAPLLMVLLCLFTACRGYARLLRLVGIEHEDLHTADVDGQASMRRSNAL</sequence>
<keyword evidence="4 7" id="KW-1133">Transmembrane helix</keyword>
<dbReference type="AlphaFoldDB" id="A0A835Z6T2"/>
<feature type="transmembrane region" description="Helical" evidence="7">
    <location>
        <begin position="537"/>
        <end position="556"/>
    </location>
</feature>
<dbReference type="GO" id="GO:0016020">
    <property type="term" value="C:membrane"/>
    <property type="evidence" value="ECO:0007669"/>
    <property type="project" value="UniProtKB-SubCell"/>
</dbReference>
<comment type="similarity">
    <text evidence="2">Belongs to the LIMR family.</text>
</comment>
<gene>
    <name evidence="8" type="ORF">JKP88DRAFT_254387</name>
</gene>
<reference evidence="8" key="1">
    <citation type="submission" date="2021-02" db="EMBL/GenBank/DDBJ databases">
        <title>First Annotated Genome of the Yellow-green Alga Tribonema minus.</title>
        <authorList>
            <person name="Mahan K.M."/>
        </authorList>
    </citation>
    <scope>NUCLEOTIDE SEQUENCE</scope>
    <source>
        <strain evidence="8">UTEX B ZZ1240</strain>
    </source>
</reference>
<evidence type="ECO:0000313" key="8">
    <source>
        <dbReference type="EMBL" id="KAG5186727.1"/>
    </source>
</evidence>
<accession>A0A835Z6T2</accession>
<dbReference type="PANTHER" id="PTHR21355:SF0">
    <property type="entry name" value="G-PROTEIN COUPLED RECEPTOR-ASSOCIATED PROTEIN LMBRD2"/>
    <property type="match status" value="1"/>
</dbReference>
<feature type="compositionally biased region" description="Basic and acidic residues" evidence="6">
    <location>
        <begin position="309"/>
        <end position="321"/>
    </location>
</feature>
<evidence type="ECO:0000256" key="5">
    <source>
        <dbReference type="ARBA" id="ARBA00023136"/>
    </source>
</evidence>
<dbReference type="PANTHER" id="PTHR21355">
    <property type="entry name" value="G-PROTEIN COUPLED RECEPTOR-ASSOCIATED PROTEIN LMBRD2"/>
    <property type="match status" value="1"/>
</dbReference>
<feature type="transmembrane region" description="Helical" evidence="7">
    <location>
        <begin position="441"/>
        <end position="463"/>
    </location>
</feature>
<feature type="transmembrane region" description="Helical" evidence="7">
    <location>
        <begin position="484"/>
        <end position="503"/>
    </location>
</feature>
<protein>
    <submittedName>
        <fullName evidence="8">LMBR1-like membrane protein-domain-containing protein</fullName>
    </submittedName>
</protein>
<feature type="transmembrane region" description="Helical" evidence="7">
    <location>
        <begin position="397"/>
        <end position="421"/>
    </location>
</feature>
<evidence type="ECO:0000256" key="3">
    <source>
        <dbReference type="ARBA" id="ARBA00022692"/>
    </source>
</evidence>
<proteinExistence type="inferred from homology"/>
<feature type="transmembrane region" description="Helical" evidence="7">
    <location>
        <begin position="189"/>
        <end position="210"/>
    </location>
</feature>